<dbReference type="AlphaFoldDB" id="A0A433MU12"/>
<name>A0A433MU12_9BURK</name>
<evidence type="ECO:0000313" key="1">
    <source>
        <dbReference type="EMBL" id="RUR71286.1"/>
    </source>
</evidence>
<accession>A0A433MU12</accession>
<evidence type="ECO:0000313" key="2">
    <source>
        <dbReference type="Proteomes" id="UP000281118"/>
    </source>
</evidence>
<gene>
    <name evidence="1" type="ORF">EJP67_30000</name>
</gene>
<dbReference type="EMBL" id="RXFT01000019">
    <property type="protein sequence ID" value="RUR71286.1"/>
    <property type="molecule type" value="Genomic_DNA"/>
</dbReference>
<proteinExistence type="predicted"/>
<organism evidence="1 2">
    <name type="scientific">Variovorax guangxiensis</name>
    <dbReference type="NCBI Taxonomy" id="1775474"/>
    <lineage>
        <taxon>Bacteria</taxon>
        <taxon>Pseudomonadati</taxon>
        <taxon>Pseudomonadota</taxon>
        <taxon>Betaproteobacteria</taxon>
        <taxon>Burkholderiales</taxon>
        <taxon>Comamonadaceae</taxon>
        <taxon>Variovorax</taxon>
    </lineage>
</organism>
<reference evidence="1 2" key="1">
    <citation type="submission" date="2018-12" db="EMBL/GenBank/DDBJ databases">
        <title>The genome sequences of Variovorax guangxiensis DSM 27352.</title>
        <authorList>
            <person name="Gao J."/>
            <person name="Sun J."/>
        </authorList>
    </citation>
    <scope>NUCLEOTIDE SEQUENCE [LARGE SCALE GENOMIC DNA]</scope>
    <source>
        <strain evidence="1 2">DSM 27352</strain>
    </source>
</reference>
<protein>
    <recommendedName>
        <fullName evidence="3">PIN domain-containing protein</fullName>
    </recommendedName>
</protein>
<evidence type="ECO:0008006" key="3">
    <source>
        <dbReference type="Google" id="ProtNLM"/>
    </source>
</evidence>
<dbReference type="RefSeq" id="WP_126025364.1">
    <property type="nucleotide sequence ID" value="NZ_RXFT01000019.1"/>
</dbReference>
<comment type="caution">
    <text evidence="1">The sequence shown here is derived from an EMBL/GenBank/DDBJ whole genome shotgun (WGS) entry which is preliminary data.</text>
</comment>
<dbReference type="Proteomes" id="UP000281118">
    <property type="component" value="Unassembled WGS sequence"/>
</dbReference>
<sequence length="186" mass="20725">MNMQRRLLFTRVFQLDANLINAKQKVKAVNQLETWRDNGVICLAASNAELMKAQASGGAAAHRTKLDSRTFTVDEASEAEEEHIYSKVEAILWSKAANDNHADDVAIVCEAIKWRAILVTDDGNSKPQPEGIYGNREKLRQEFGLQVLRPESAVQFIRSKISERDEFNARVAALTGKLAPGWTGQD</sequence>